<dbReference type="GO" id="GO:0045053">
    <property type="term" value="P:protein retention in Golgi apparatus"/>
    <property type="evidence" value="ECO:0007669"/>
    <property type="project" value="TreeGrafter"/>
</dbReference>
<evidence type="ECO:0000256" key="2">
    <source>
        <dbReference type="SAM" id="MobiDB-lite"/>
    </source>
</evidence>
<dbReference type="EMBL" id="BDIP01000285">
    <property type="protein sequence ID" value="GIQ81001.1"/>
    <property type="molecule type" value="Genomic_DNA"/>
</dbReference>
<feature type="compositionally biased region" description="Low complexity" evidence="2">
    <location>
        <begin position="1798"/>
        <end position="1815"/>
    </location>
</feature>
<organism evidence="3 4">
    <name type="scientific">Kipferlia bialata</name>
    <dbReference type="NCBI Taxonomy" id="797122"/>
    <lineage>
        <taxon>Eukaryota</taxon>
        <taxon>Metamonada</taxon>
        <taxon>Carpediemonas-like organisms</taxon>
        <taxon>Kipferlia</taxon>
    </lineage>
</organism>
<proteinExistence type="inferred from homology"/>
<keyword evidence="4" id="KW-1185">Reference proteome</keyword>
<dbReference type="Proteomes" id="UP000265618">
    <property type="component" value="Unassembled WGS sequence"/>
</dbReference>
<name>A0A9K3CPJ9_9EUKA</name>
<accession>A0A9K3CPJ9</accession>
<dbReference type="PANTHER" id="PTHR16166">
    <property type="entry name" value="VACUOLAR PROTEIN SORTING-ASSOCIATED PROTEIN VPS13"/>
    <property type="match status" value="1"/>
</dbReference>
<dbReference type="GO" id="GO:0006623">
    <property type="term" value="P:protein targeting to vacuole"/>
    <property type="evidence" value="ECO:0007669"/>
    <property type="project" value="TreeGrafter"/>
</dbReference>
<gene>
    <name evidence="3" type="ORF">KIPB_001892</name>
</gene>
<reference evidence="3 4" key="1">
    <citation type="journal article" date="2018" name="PLoS ONE">
        <title>The draft genome of Kipferlia bialata reveals reductive genome evolution in fornicate parasites.</title>
        <authorList>
            <person name="Tanifuji G."/>
            <person name="Takabayashi S."/>
            <person name="Kume K."/>
            <person name="Takagi M."/>
            <person name="Nakayama T."/>
            <person name="Kamikawa R."/>
            <person name="Inagaki Y."/>
            <person name="Hashimoto T."/>
        </authorList>
    </citation>
    <scope>NUCLEOTIDE SEQUENCE [LARGE SCALE GENOMIC DNA]</scope>
    <source>
        <strain evidence="3">NY0173</strain>
    </source>
</reference>
<feature type="compositionally biased region" description="Basic and acidic residues" evidence="2">
    <location>
        <begin position="2723"/>
        <end position="2738"/>
    </location>
</feature>
<feature type="region of interest" description="Disordered" evidence="2">
    <location>
        <begin position="1798"/>
        <end position="1825"/>
    </location>
</feature>
<feature type="region of interest" description="Disordered" evidence="2">
    <location>
        <begin position="1350"/>
        <end position="1369"/>
    </location>
</feature>
<feature type="region of interest" description="Disordered" evidence="2">
    <location>
        <begin position="804"/>
        <end position="831"/>
    </location>
</feature>
<dbReference type="OrthoDB" id="428159at2759"/>
<dbReference type="InterPro" id="IPR026847">
    <property type="entry name" value="VPS13"/>
</dbReference>
<feature type="region of interest" description="Disordered" evidence="2">
    <location>
        <begin position="2715"/>
        <end position="2758"/>
    </location>
</feature>
<evidence type="ECO:0000313" key="4">
    <source>
        <dbReference type="Proteomes" id="UP000265618"/>
    </source>
</evidence>
<dbReference type="PANTHER" id="PTHR16166:SF93">
    <property type="entry name" value="INTERMEMBRANE LIPID TRANSFER PROTEIN VPS13"/>
    <property type="match status" value="1"/>
</dbReference>
<evidence type="ECO:0000313" key="3">
    <source>
        <dbReference type="EMBL" id="GIQ81001.1"/>
    </source>
</evidence>
<feature type="compositionally biased region" description="Low complexity" evidence="2">
    <location>
        <begin position="807"/>
        <end position="831"/>
    </location>
</feature>
<evidence type="ECO:0000256" key="1">
    <source>
        <dbReference type="ARBA" id="ARBA00006545"/>
    </source>
</evidence>
<sequence>MREALEKTLPGVGIKYGCIEHLLVDIPWSNPSKGIAVQCKGVLVLLEPPGENAGVYTPETVQAALESTLKDKAKTLEDWHTKHAQQIKGKKETGLFSRMVSSVTAKLSPLIVNNLRVELTDLHVRFEDTSACAAPLCVGAMVQSLTVCTATSDWTEGSAAADKGKDENGVVRKLMHLQSFAVYADPHFSAVSTCGDTHMQTDFMRRVLRDPRQMGLEMVLEPVSLKVRLSLSGAGSAVKAGLDMTALALTLSDHQVIALTALGKRVMGIHPLSTYVDRQAVQQKAMHINRESKSAYVNLYYRTLGCDVGARTSPLSSDERDKKALLEKWIPSADLIKYREIAIAALKEHGVADLAQMGKKERKAALAQVPMELLEGEIVRIGMLGPTLTKEAQEAQRVREEMEAEGKARKGKTVTLDFSMESVDIQVNEHVLDPSAPMQTALDVIKSQGAVAEQQRQAVTDVGSPYTIAPFGSFHLEGLDLDNVLSASKQLTGSASIKCISLTDDSVDSGAVYPEIISTLNRGDVQAGTQLSSFLSVKYDVNMQAKRNLGSVTVQSLPLLVVVPPAFVTRAQRLGDRITSSMAQIRTEGELSPLPPSASLAESPTGAQSTLDLDTQAVSDFAQSIFSTAAQQVRTMHLDVSIAAPILAVPSACYPGDTDCGVLVVNLGSLSVKDSPSSAVFSQKLAGPKEEGTGRPLSYDTYSLAFQDTEVCFCPSHAAFVQFVDAVAPSAPPVPREAGVLSILSGLSTELFVARSLGGVDVPRIHLYAALDGLSLTVTGESLRGGSRVIHNLTGALSSKRDMMMGSLSPDAASPAPSAETHTDTEPITTPTTTEVDWTEAVSAVFRADGVDQSILDTFCFSVLDFSVHRLGVTFDDDMGQREFSAGMTGVEGRVAVHATRTEGSVSVGQVQVLGYKGDPLVTAGSQQGGDNATKFLSLSYTAPTSVAAMLSGGTTQDTPCQDVHLDVSLISVLLARESLNRLTRLAEETTRMVQDEAGAAVAALTDAVSQGGNAIQELKQQVDNSVFEQIRALPPLTPGFRHLLAPSNPSIRASFDVAGISTHLRAEGPVTTVDVTKVCGTVLLTPDGTTHCDVCLGGVTVTDGRQDVYRGRIVSTLPTDTVTEDTPSLMRVTFSQSPSSGYASEVALELQQRLCVVYSAEYVTRVSEFFSAQEGDAEGIASMISASEEYVGAASATMAASLVSQAEPSLVNISVTGLVPEVIVPWMDAGSDHISISGTTLEMSTQYTISDDGTSEYPCKEISCIVSGIQGQTVVGDTSQSFLTPFGMGVTLESPIECPASESADVADTVVKLVIGESDQSNNAQPVSMTLSKEQYLFLASFADEGTNIGGQSVPDAHDAKAEPEEEGDASVNVLVSKVDDLVTAVPDVGATLSCEIACPSVLLRLLTDTDGVSEGSFDCVVKGLSAQVSQSGTETSCGVMIGQEVSVRDNTTTSQIDTAFRSLIALHQEGDKLPVSLKVKLDATSGNITVSGHTSTLAVTAVPCSLSALGDFFATETPVPVYDTATYSPSLEPTTLSLADEGVSLGEASELGMVQGDPGALEIVVSAESVVTPGTTGVFASLAKYLPTHYAPKAERGETALPSLGGGVSLSLAKPSLTACSTLLGRGKGMGATVFVDIASKLRVSLPTQASSGNAPVVSLGTSASVALTLTKHLYERGAIQDIDLHASMHTLSLHTYNQPRHRNDLPVLACGPVKVVVSMQSLDPCVASVSSAFPQSSDTSPESGLVAASFICDQYSSATFMDVSATVEKTVDVSLSGAQMHTVLSALNGLSAVAPATSTPSSGAESEGEPSAKGLLSSTEEAESITVQPSKAPVFMNATVQTACMDILLRSALNHPLIELSVPTVALSAAMRQTDLSAEIVSGLRVRYYDHSALGYNNLLQPVILTASLAQSLSTQAIRGKDRQVEGTSVSMTVAGADQGTVYLHLPEDAICALAAAGEVLNTAFEQATNTDSQHSAADEGISEFLMTNQTGLPVLVVARPATTPPDSYVHCVSEVLSDGCLGAVNTVESAQQVSEAVGLAVDSVTAGCAFSVLRTKASEGLDLAVEDVEDAEGVPKTEVDILFGRPFQPLLGVPVSQPGEYVYYVKSASATGAAATAGYPVFVTVALTGIQTTVSITSKYAVRNRFQTDVKVRVSTSQLLEGRPVESVLVPGEVLYLPLTHTAMGRDLVQMCPLESGPPQSVAGLASDTFFAGHSYNGCEDPLVQWRHAMTYTKAFQLSRAPISPTVGNIACGTGTKTGTAVFVHLSTNLHRATRTRLGRQTTESARVVDIQPALRLVNDTPCAITVTLNAATKGERRGNLLSLNVAANSNLDVPFVIHNQDLSFAKFSMDKRGYAAEDPVEVFTADWTRFPHSPIPLLAGGALAKNVDTEREISIRNRGRRVLRVGMDFDLRPSAGIAVLRLFPPYMIRNELTDHTLATAIQKGWAPLRPMDKCHIQRLQHNETAMFGTATTDRKDDPDTEAREDKANLYCVASNAVGSINKANAVRVTGHAADEPFLLHTGVVDVDYKMGTQIVGVPCVASIEMCANRLSKAVSIRYRCVVSNFSPHGLSVFMGPPGRAKRVHAEYGSIVVPPRSALPFTQPCRVSSSGTYVYVADMLSVQGALRHARKIPMVPGRSTLIPYGICIDTEGVYEVLVPTEGMGARRVSVKVEIVSGQTHVKVFSTQAATPAAYRVSSVCDFPLALSQSMNVRDAQSTQRERERETTRAEKAEDALGSQGTDRHLTPTVQTGSVPSYTLTRGQVLDFVLHDANMPPVLTMVSMGSLGGSALASAMAAVSGTTSLEHGHVDMRVMGKVQEHKTGGKAANIYSVQVFDGVGRHLFLCPSLRVAQRYLRRYRSGNLSASETSSVVTRMSVGVSMPKMAVFVYNHAETEAGYQNHELMCLSLTGTRVQADVEDDATTVTLSLSSMQLDNQRHMHQREEVLYPVVMRLAPRNQINAVLSNSHYTLTKGECALYISVKGLRTSKRGSHSSVSAELVAVRLDGVYAAVEQSFLEALTAYTDTLVQRLSAVSSNPLLAQKTLDRTPLPLSVPLPTVKDTDPEVMNEGATQTVYLESMSIDDAPICVSVHMTDPLHSLSGGLIESVINTGISVAATENALIRLPAVNAKTVIGSLEQVQNAIVAFYIRSFSRDVLGMLGIGVSTSLLGNAPRALSSLSAGVSELASSDSALTGIMELSRHSVAAVTTLTSNVSGTVSGALVRAASNKAYTERHNAALAASKDSLGAAALHSVAGVADGIITGVTGLALNPIREVKARGAKGLFGGLKKGVFGLVAAPAAGVANVVAYTTASLHSTVSVSSLSPAYAPMVYPAGTAIFRTGQENTQSPGTRGSN</sequence>
<protein>
    <submittedName>
        <fullName evidence="3">Vacuolar protein sorting-associated protein 13</fullName>
    </submittedName>
</protein>
<comment type="similarity">
    <text evidence="1">Belongs to the VPS13 family.</text>
</comment>
<comment type="caution">
    <text evidence="3">The sequence shown here is derived from an EMBL/GenBank/DDBJ whole genome shotgun (WGS) entry which is preliminary data.</text>
</comment>